<protein>
    <submittedName>
        <fullName evidence="1">Uncharacterized protein</fullName>
    </submittedName>
</protein>
<accession>A0ABV7Y9P4</accession>
<gene>
    <name evidence="1" type="ORF">ACFOUW_11490</name>
</gene>
<name>A0ABV7Y9P4_9ACTN</name>
<dbReference type="EMBL" id="JBHRZH010000009">
    <property type="protein sequence ID" value="MFC3761463.1"/>
    <property type="molecule type" value="Genomic_DNA"/>
</dbReference>
<evidence type="ECO:0000313" key="2">
    <source>
        <dbReference type="Proteomes" id="UP001595699"/>
    </source>
</evidence>
<keyword evidence="2" id="KW-1185">Reference proteome</keyword>
<comment type="caution">
    <text evidence="1">The sequence shown here is derived from an EMBL/GenBank/DDBJ whole genome shotgun (WGS) entry which is preliminary data.</text>
</comment>
<dbReference type="RefSeq" id="WP_205113876.1">
    <property type="nucleotide sequence ID" value="NZ_JAFBCM010000001.1"/>
</dbReference>
<evidence type="ECO:0000313" key="1">
    <source>
        <dbReference type="EMBL" id="MFC3761463.1"/>
    </source>
</evidence>
<sequence length="280" mass="29478">MIRRLAVAALAVAVGAALGATGIGWWLDRPTEPAAQDARLVATAGDDWYGQILLDSCSVVPVDIYNAGDQPIDLSGLRAGLTTRSSLTCRPEVGHVTIQPRTSRTIRAAIGFRCADGMAEPTFAAVVGPASTPVSGHVSMPPLDPGWMCSDGGPTWFRARPSQDPTGTGPDARLPVTLMFSSGKQGTKLTSIDLRDSKAFALEPPRLPVDISALAPGAAPPDVYVELFLTVRDCARARAFRSSDLIVTSGFTPGGEFDQPLAEGDRVLVRQLVRLVDAAC</sequence>
<proteinExistence type="predicted"/>
<organism evidence="1 2">
    <name type="scientific">Tenggerimyces flavus</name>
    <dbReference type="NCBI Taxonomy" id="1708749"/>
    <lineage>
        <taxon>Bacteria</taxon>
        <taxon>Bacillati</taxon>
        <taxon>Actinomycetota</taxon>
        <taxon>Actinomycetes</taxon>
        <taxon>Propionibacteriales</taxon>
        <taxon>Nocardioidaceae</taxon>
        <taxon>Tenggerimyces</taxon>
    </lineage>
</organism>
<reference evidence="2" key="1">
    <citation type="journal article" date="2019" name="Int. J. Syst. Evol. Microbiol.">
        <title>The Global Catalogue of Microorganisms (GCM) 10K type strain sequencing project: providing services to taxonomists for standard genome sequencing and annotation.</title>
        <authorList>
            <consortium name="The Broad Institute Genomics Platform"/>
            <consortium name="The Broad Institute Genome Sequencing Center for Infectious Disease"/>
            <person name="Wu L."/>
            <person name="Ma J."/>
        </authorList>
    </citation>
    <scope>NUCLEOTIDE SEQUENCE [LARGE SCALE GENOMIC DNA]</scope>
    <source>
        <strain evidence="2">CGMCC 4.7241</strain>
    </source>
</reference>
<dbReference type="Proteomes" id="UP001595699">
    <property type="component" value="Unassembled WGS sequence"/>
</dbReference>